<accession>A0ABR7ISE4</accession>
<protein>
    <recommendedName>
        <fullName evidence="1">UPF0340 protein H8Z77_08460</fullName>
    </recommendedName>
</protein>
<evidence type="ECO:0000313" key="3">
    <source>
        <dbReference type="Proteomes" id="UP000649151"/>
    </source>
</evidence>
<comment type="similarity">
    <text evidence="1">Belongs to the UPF0340 family.</text>
</comment>
<dbReference type="Gene3D" id="3.40.50.10360">
    <property type="entry name" value="Hypothetical protein TT1679"/>
    <property type="match status" value="1"/>
</dbReference>
<evidence type="ECO:0000313" key="2">
    <source>
        <dbReference type="EMBL" id="MBC5788047.1"/>
    </source>
</evidence>
<dbReference type="NCBIfam" id="TIGR01440">
    <property type="entry name" value="TIGR01440 family protein"/>
    <property type="match status" value="1"/>
</dbReference>
<dbReference type="EMBL" id="JACOQK010000001">
    <property type="protein sequence ID" value="MBC5788047.1"/>
    <property type="molecule type" value="Genomic_DNA"/>
</dbReference>
<dbReference type="Pfam" id="PF04260">
    <property type="entry name" value="DUF436"/>
    <property type="match status" value="1"/>
</dbReference>
<evidence type="ECO:0000256" key="1">
    <source>
        <dbReference type="HAMAP-Rule" id="MF_00800"/>
    </source>
</evidence>
<organism evidence="2 3">
    <name type="scientific">Clostridium facile</name>
    <dbReference type="NCBI Taxonomy" id="2763035"/>
    <lineage>
        <taxon>Bacteria</taxon>
        <taxon>Bacillati</taxon>
        <taxon>Bacillota</taxon>
        <taxon>Clostridia</taxon>
        <taxon>Eubacteriales</taxon>
        <taxon>Clostridiaceae</taxon>
        <taxon>Clostridium</taxon>
    </lineage>
</organism>
<dbReference type="Proteomes" id="UP000649151">
    <property type="component" value="Unassembled WGS sequence"/>
</dbReference>
<dbReference type="InterPro" id="IPR006340">
    <property type="entry name" value="DUF436"/>
</dbReference>
<dbReference type="SUPFAM" id="SSF110710">
    <property type="entry name" value="TTHA0583/YokD-like"/>
    <property type="match status" value="1"/>
</dbReference>
<dbReference type="PIRSF" id="PIRSF007510">
    <property type="entry name" value="UCP007510"/>
    <property type="match status" value="1"/>
</dbReference>
<proteinExistence type="inferred from homology"/>
<dbReference type="InterPro" id="IPR028345">
    <property type="entry name" value="Antibiotic_NAT-like"/>
</dbReference>
<dbReference type="HAMAP" id="MF_00800">
    <property type="entry name" value="UPF0340"/>
    <property type="match status" value="1"/>
</dbReference>
<reference evidence="2 3" key="1">
    <citation type="submission" date="2020-08" db="EMBL/GenBank/DDBJ databases">
        <title>Genome public.</title>
        <authorList>
            <person name="Liu C."/>
            <person name="Sun Q."/>
        </authorList>
    </citation>
    <scope>NUCLEOTIDE SEQUENCE [LARGE SCALE GENOMIC DNA]</scope>
    <source>
        <strain evidence="2 3">NSJ-27</strain>
    </source>
</reference>
<sequence length="183" mass="19736">MLEEIKNQARQAVEELLEIAKLKPQEILVVGCSSSEIGGHKIGSDSSVELAKAVFEGIYPVLQVHGVYLAAQCCEHLNRCIILEQAAAEKYGYEPVNVVPQPKAGGSFATTAYQNFQNPVAVETIKAHGGMDIGDTLIGMHLKQVAVPVRLSLSSIGEAHLVCARTRPKFIGGERAHYDTAKI</sequence>
<gene>
    <name evidence="2" type="ORF">H8Z77_08460</name>
</gene>
<dbReference type="RefSeq" id="WP_069987496.1">
    <property type="nucleotide sequence ID" value="NZ_JACOQK010000001.1"/>
</dbReference>
<name>A0ABR7ISE4_9CLOT</name>
<keyword evidence="3" id="KW-1185">Reference proteome</keyword>
<comment type="caution">
    <text evidence="2">The sequence shown here is derived from an EMBL/GenBank/DDBJ whole genome shotgun (WGS) entry which is preliminary data.</text>
</comment>